<evidence type="ECO:0000256" key="4">
    <source>
        <dbReference type="ARBA" id="ARBA00022840"/>
    </source>
</evidence>
<name>A0A101FTQ7_9EURY</name>
<evidence type="ECO:0000259" key="6">
    <source>
        <dbReference type="PROSITE" id="PS51194"/>
    </source>
</evidence>
<keyword evidence="4" id="KW-0067">ATP-binding</keyword>
<evidence type="ECO:0000256" key="2">
    <source>
        <dbReference type="ARBA" id="ARBA00022801"/>
    </source>
</evidence>
<dbReference type="Pfam" id="PF19131">
    <property type="entry name" value="DUF5814"/>
    <property type="match status" value="1"/>
</dbReference>
<dbReference type="GO" id="GO:0140097">
    <property type="term" value="F:catalytic activity, acting on DNA"/>
    <property type="evidence" value="ECO:0007669"/>
    <property type="project" value="UniProtKB-ARBA"/>
</dbReference>
<dbReference type="EMBL" id="LGFT01000028">
    <property type="protein sequence ID" value="KUK44315.1"/>
    <property type="molecule type" value="Genomic_DNA"/>
</dbReference>
<organism evidence="7 8">
    <name type="scientific">Methanothrix harundinacea</name>
    <dbReference type="NCBI Taxonomy" id="301375"/>
    <lineage>
        <taxon>Archaea</taxon>
        <taxon>Methanobacteriati</taxon>
        <taxon>Methanobacteriota</taxon>
        <taxon>Stenosarchaea group</taxon>
        <taxon>Methanomicrobia</taxon>
        <taxon>Methanotrichales</taxon>
        <taxon>Methanotrichaceae</taxon>
        <taxon>Methanothrix</taxon>
    </lineage>
</organism>
<dbReference type="InterPro" id="IPR011545">
    <property type="entry name" value="DEAD/DEAH_box_helicase_dom"/>
</dbReference>
<sequence>MSIAVLARAEKGRVLILPLRGAETLFEGYLRLQETPKGPRPKKFLVNKDGDERYLQPEDLVRLLRKASAIYIARGDPAVEDQFITFLEGYQLPHRKVSICQQCLSEKRRFTPLDGRAIRFKGGLICERCAAEELRREADFRHLGRAAKLHMARLLLKRRDLDDVLSLLSLERLDSDMTKFDEIPAMKEEDPMLVEALDLPPEFKSFLMKRTETLLPVQAKAVRGGLLKGNNLLVVSATATGKSLVGEMAGIKNFLDGRGKLLFLVPLVALANQKYDQLSLYRDLGARTSIRVGVSRIKLGKGKRMSTDLNSEIIVGTYEGADQVLRTGRNLGRVGTVVIDEVHMLEEAERGHRLSGLIARLRFSFPQAQFIYLSATVGNPDALAKELGSDLIDYAVRPVAIERHLIFAEFQEKRGLLRRLVREAASRTSSTGYKGQTIIFTNSRKNCNSLAMAIPNSAAYHAGMQYDQRRKVEALFTEGKIDAVVTTAALAAGVDFPASQVIFDSLAMGIEWLSVHEFNQMLGRAGRPGYHDRGIVYLLPEPGKKYQGGRSESEDEVALQLLRGQMEDVLPEYEEEEQQEEVLANAVVARSKEELVRLHRLTIGLDDMNFSLRLLADAGLVKGIDPTPIGRAAAAHFLTPEQVKVIREGLAEEKPPLEVAVDLESFEDLYLKAADRISAKLRMQVSSRALHGSVMDLLSGEDLTKLDPKVREELLNFAKEFTRCSCQEAPYCGCPERKVSLKILELRSEGASPNRIIQEFNDSYGIYAYTGDLINYLDTIVRHLEAIEDIARVLGKRERAKEAKRLRERIEG</sequence>
<dbReference type="Gene3D" id="3.40.50.300">
    <property type="entry name" value="P-loop containing nucleotide triphosphate hydrolases"/>
    <property type="match status" value="2"/>
</dbReference>
<dbReference type="GO" id="GO:0016787">
    <property type="term" value="F:hydrolase activity"/>
    <property type="evidence" value="ECO:0007669"/>
    <property type="project" value="UniProtKB-KW"/>
</dbReference>
<protein>
    <submittedName>
        <fullName evidence="7">DEAD/DEAH box helicase domain protein</fullName>
    </submittedName>
</protein>
<dbReference type="InterPro" id="IPR014001">
    <property type="entry name" value="Helicase_ATP-bd"/>
</dbReference>
<evidence type="ECO:0000259" key="5">
    <source>
        <dbReference type="PROSITE" id="PS51192"/>
    </source>
</evidence>
<dbReference type="InterPro" id="IPR027417">
    <property type="entry name" value="P-loop_NTPase"/>
</dbReference>
<dbReference type="PROSITE" id="PS51194">
    <property type="entry name" value="HELICASE_CTER"/>
    <property type="match status" value="1"/>
</dbReference>
<evidence type="ECO:0000256" key="1">
    <source>
        <dbReference type="ARBA" id="ARBA00022741"/>
    </source>
</evidence>
<accession>A0A101FTQ7</accession>
<dbReference type="PANTHER" id="PTHR47961">
    <property type="entry name" value="DNA POLYMERASE THETA, PUTATIVE (AFU_ORTHOLOGUE AFUA_1G05260)-RELATED"/>
    <property type="match status" value="1"/>
</dbReference>
<evidence type="ECO:0000256" key="3">
    <source>
        <dbReference type="ARBA" id="ARBA00022806"/>
    </source>
</evidence>
<feature type="domain" description="Helicase C-terminal" evidence="6">
    <location>
        <begin position="416"/>
        <end position="578"/>
    </location>
</feature>
<dbReference type="InterPro" id="IPR001650">
    <property type="entry name" value="Helicase_C-like"/>
</dbReference>
<keyword evidence="3 7" id="KW-0347">Helicase</keyword>
<dbReference type="Pfam" id="PF00271">
    <property type="entry name" value="Helicase_C"/>
    <property type="match status" value="1"/>
</dbReference>
<dbReference type="InterPro" id="IPR050474">
    <property type="entry name" value="Hel308_SKI2-like"/>
</dbReference>
<dbReference type="SUPFAM" id="SSF52540">
    <property type="entry name" value="P-loop containing nucleoside triphosphate hydrolases"/>
    <property type="match status" value="1"/>
</dbReference>
<dbReference type="InterPro" id="IPR043852">
    <property type="entry name" value="DUF5814"/>
</dbReference>
<proteinExistence type="predicted"/>
<keyword evidence="1" id="KW-0547">Nucleotide-binding</keyword>
<keyword evidence="2" id="KW-0378">Hydrolase</keyword>
<dbReference type="AlphaFoldDB" id="A0A101FTQ7"/>
<dbReference type="PROSITE" id="PS51192">
    <property type="entry name" value="HELICASE_ATP_BIND_1"/>
    <property type="match status" value="1"/>
</dbReference>
<dbReference type="GO" id="GO:0003676">
    <property type="term" value="F:nucleic acid binding"/>
    <property type="evidence" value="ECO:0007669"/>
    <property type="project" value="InterPro"/>
</dbReference>
<evidence type="ECO:0000313" key="7">
    <source>
        <dbReference type="EMBL" id="KUK44315.1"/>
    </source>
</evidence>
<dbReference type="PANTHER" id="PTHR47961:SF1">
    <property type="entry name" value="ATP-DEPENDENT HELICASE MJ1401-RELATED"/>
    <property type="match status" value="1"/>
</dbReference>
<dbReference type="Proteomes" id="UP000057043">
    <property type="component" value="Unassembled WGS sequence"/>
</dbReference>
<evidence type="ECO:0000313" key="8">
    <source>
        <dbReference type="Proteomes" id="UP000057043"/>
    </source>
</evidence>
<dbReference type="GO" id="GO:0004386">
    <property type="term" value="F:helicase activity"/>
    <property type="evidence" value="ECO:0007669"/>
    <property type="project" value="UniProtKB-KW"/>
</dbReference>
<feature type="domain" description="Helicase ATP-binding" evidence="5">
    <location>
        <begin position="223"/>
        <end position="395"/>
    </location>
</feature>
<dbReference type="SMART" id="SM00490">
    <property type="entry name" value="HELICc"/>
    <property type="match status" value="1"/>
</dbReference>
<dbReference type="Pfam" id="PF00270">
    <property type="entry name" value="DEAD"/>
    <property type="match status" value="1"/>
</dbReference>
<dbReference type="SMART" id="SM00487">
    <property type="entry name" value="DEXDc"/>
    <property type="match status" value="1"/>
</dbReference>
<dbReference type="GO" id="GO:0005524">
    <property type="term" value="F:ATP binding"/>
    <property type="evidence" value="ECO:0007669"/>
    <property type="project" value="UniProtKB-KW"/>
</dbReference>
<comment type="caution">
    <text evidence="7">The sequence shown here is derived from an EMBL/GenBank/DDBJ whole genome shotgun (WGS) entry which is preliminary data.</text>
</comment>
<reference evidence="7 8" key="1">
    <citation type="journal article" date="2015" name="MBio">
        <title>Genome-Resolved Metagenomic Analysis Reveals Roles for Candidate Phyla and Other Microbial Community Members in Biogeochemical Transformations in Oil Reservoirs.</title>
        <authorList>
            <person name="Hu P."/>
            <person name="Tom L."/>
            <person name="Singh A."/>
            <person name="Thomas B.C."/>
            <person name="Baker B.J."/>
            <person name="Piceno Y.M."/>
            <person name="Andersen G.L."/>
            <person name="Banfield J.F."/>
        </authorList>
    </citation>
    <scope>NUCLEOTIDE SEQUENCE [LARGE SCALE GENOMIC DNA]</scope>
    <source>
        <strain evidence="7">57_489</strain>
    </source>
</reference>
<dbReference type="PATRIC" id="fig|301375.7.peg.1285"/>
<gene>
    <name evidence="7" type="ORF">XD72_1315</name>
</gene>